<dbReference type="SUPFAM" id="SSF82866">
    <property type="entry name" value="Multidrug efflux transporter AcrB transmembrane domain"/>
    <property type="match status" value="2"/>
</dbReference>
<dbReference type="InterPro" id="IPR000731">
    <property type="entry name" value="SSD"/>
</dbReference>
<evidence type="ECO:0000256" key="1">
    <source>
        <dbReference type="ARBA" id="ARBA00004651"/>
    </source>
</evidence>
<evidence type="ECO:0000259" key="9">
    <source>
        <dbReference type="PROSITE" id="PS50156"/>
    </source>
</evidence>
<protein>
    <submittedName>
        <fullName evidence="10">MMPL family transporter</fullName>
    </submittedName>
</protein>
<dbReference type="GO" id="GO:0005886">
    <property type="term" value="C:plasma membrane"/>
    <property type="evidence" value="ECO:0007669"/>
    <property type="project" value="UniProtKB-SubCell"/>
</dbReference>
<gene>
    <name evidence="10" type="ORF">E4099_14920</name>
</gene>
<organism evidence="10 11">
    <name type="scientific">Streptomyces palmae</name>
    <dbReference type="NCBI Taxonomy" id="1701085"/>
    <lineage>
        <taxon>Bacteria</taxon>
        <taxon>Bacillati</taxon>
        <taxon>Actinomycetota</taxon>
        <taxon>Actinomycetes</taxon>
        <taxon>Kitasatosporales</taxon>
        <taxon>Streptomycetaceae</taxon>
        <taxon>Streptomyces</taxon>
    </lineage>
</organism>
<keyword evidence="4 8" id="KW-0812">Transmembrane</keyword>
<feature type="region of interest" description="Disordered" evidence="7">
    <location>
        <begin position="1"/>
        <end position="25"/>
    </location>
</feature>
<feature type="transmembrane region" description="Helical" evidence="8">
    <location>
        <begin position="664"/>
        <end position="684"/>
    </location>
</feature>
<feature type="region of interest" description="Disordered" evidence="7">
    <location>
        <begin position="738"/>
        <end position="767"/>
    </location>
</feature>
<feature type="transmembrane region" description="Helical" evidence="8">
    <location>
        <begin position="269"/>
        <end position="292"/>
    </location>
</feature>
<name>A0A4Z0HCN1_9ACTN</name>
<feature type="domain" description="SSD" evidence="9">
    <location>
        <begin position="242"/>
        <end position="367"/>
    </location>
</feature>
<comment type="similarity">
    <text evidence="2">Belongs to the resistance-nodulation-cell division (RND) (TC 2.A.6) family. MmpL subfamily.</text>
</comment>
<keyword evidence="6 8" id="KW-0472">Membrane</keyword>
<accession>A0A4Z0HCN1</accession>
<evidence type="ECO:0000256" key="4">
    <source>
        <dbReference type="ARBA" id="ARBA00022692"/>
    </source>
</evidence>
<dbReference type="Gene3D" id="1.20.1640.10">
    <property type="entry name" value="Multidrug efflux transporter AcrB transmembrane domain"/>
    <property type="match status" value="2"/>
</dbReference>
<feature type="transmembrane region" description="Helical" evidence="8">
    <location>
        <begin position="218"/>
        <end position="237"/>
    </location>
</feature>
<evidence type="ECO:0000256" key="8">
    <source>
        <dbReference type="SAM" id="Phobius"/>
    </source>
</evidence>
<evidence type="ECO:0000256" key="6">
    <source>
        <dbReference type="ARBA" id="ARBA00023136"/>
    </source>
</evidence>
<dbReference type="PROSITE" id="PS50156">
    <property type="entry name" value="SSD"/>
    <property type="match status" value="1"/>
</dbReference>
<feature type="transmembrane region" description="Helical" evidence="8">
    <location>
        <begin position="49"/>
        <end position="70"/>
    </location>
</feature>
<feature type="transmembrane region" description="Helical" evidence="8">
    <location>
        <begin position="548"/>
        <end position="566"/>
    </location>
</feature>
<keyword evidence="3" id="KW-1003">Cell membrane</keyword>
<sequence>MPWATRRGAAAARSGTSGSPAPHDRLHVRAEGRGTVTERLARFCQRYRWIVVVGWLVLAVGGVLSSGPVMDSIAQPKSPENVEAFKADSVIKEESDRGEYVFGLLDGVDPKDPKVRSAVKAASADLAEVAGVRSVQSPYSSYSASDGLVARDGKALLIRVELKKLDDDAEKTAVDAVSDRIDKLDEAVPGAAVKVGGTPVRNVEAGESVGKDLARSELISLPLTLIVLVFVFGGLIAAGLPLLGMIATLLTSFILLLGFSRFVNLDANVVTIVALLSLGLSIDYALLLVARYREELAAGHEPEEALPRAWGSAGRTIVFSALTVAASLCGLLVFDVSGLQAVGAAGIAAVIGAMVTSLTLTAAVLGFARRRVRPSKRALGARTPGAEDENGGFARLAGAVQKRPVPVLIASVAVLLLMGAPMLGANLKMNGASVLPADLPSVQVDTVLKERFGKDGDPAVVVVARTDPAALNAWAKRHREDPGVVAVSQAKPISERLAVVDFTIEGASNGTVAKEQVDRLRADQPVAESWVTGPTAQLVDALGQLEDGLPWAALVMILSMGVLLFLMTGSLMIPLKALLMNVVSLGAAFGVLVAVVQKGWLASALGITVIGGVDPFILVFVLAFAFGLSMDYEVFLLSRVSELVESGTPNDTAVRLGLQRSGRIITSAALLMIIAFAAFVTADFGAIQQIGLGLSVAIFVDATIVRCLLVPATMTLMGRWNWWAPAPLKRFHARFGLREGGRPAPTPEKDTDKAPEEGPEKAVPIDV</sequence>
<feature type="transmembrane region" description="Helical" evidence="8">
    <location>
        <begin position="313"/>
        <end position="334"/>
    </location>
</feature>
<keyword evidence="11" id="KW-1185">Reference proteome</keyword>
<dbReference type="InterPro" id="IPR050545">
    <property type="entry name" value="Mycobact_MmpL"/>
</dbReference>
<feature type="compositionally biased region" description="Basic and acidic residues" evidence="7">
    <location>
        <begin position="738"/>
        <end position="760"/>
    </location>
</feature>
<evidence type="ECO:0000256" key="2">
    <source>
        <dbReference type="ARBA" id="ARBA00010157"/>
    </source>
</evidence>
<dbReference type="Proteomes" id="UP000297948">
    <property type="component" value="Unassembled WGS sequence"/>
</dbReference>
<evidence type="ECO:0000256" key="3">
    <source>
        <dbReference type="ARBA" id="ARBA00022475"/>
    </source>
</evidence>
<reference evidence="10 11" key="1">
    <citation type="submission" date="2019-03" db="EMBL/GenBank/DDBJ databases">
        <authorList>
            <person name="Gonzalez-Pimentel J.L."/>
        </authorList>
    </citation>
    <scope>NUCLEOTIDE SEQUENCE [LARGE SCALE GENOMIC DNA]</scope>
    <source>
        <strain evidence="10 11">JCM 31289</strain>
    </source>
</reference>
<dbReference type="PANTHER" id="PTHR33406">
    <property type="entry name" value="MEMBRANE PROTEIN MJ1562-RELATED"/>
    <property type="match status" value="1"/>
</dbReference>
<comment type="subcellular location">
    <subcellularLocation>
        <location evidence="1">Cell membrane</location>
        <topology evidence="1">Multi-pass membrane protein</topology>
    </subcellularLocation>
</comment>
<feature type="transmembrane region" description="Helical" evidence="8">
    <location>
        <begin position="346"/>
        <end position="368"/>
    </location>
</feature>
<feature type="transmembrane region" description="Helical" evidence="8">
    <location>
        <begin position="242"/>
        <end position="263"/>
    </location>
</feature>
<feature type="transmembrane region" description="Helical" evidence="8">
    <location>
        <begin position="578"/>
        <end position="596"/>
    </location>
</feature>
<dbReference type="Pfam" id="PF03176">
    <property type="entry name" value="MMPL"/>
    <property type="match status" value="2"/>
</dbReference>
<feature type="transmembrane region" description="Helical" evidence="8">
    <location>
        <begin position="405"/>
        <end position="425"/>
    </location>
</feature>
<dbReference type="OrthoDB" id="7051771at2"/>
<comment type="caution">
    <text evidence="10">The sequence shown here is derived from an EMBL/GenBank/DDBJ whole genome shotgun (WGS) entry which is preliminary data.</text>
</comment>
<proteinExistence type="inferred from homology"/>
<evidence type="ECO:0000256" key="5">
    <source>
        <dbReference type="ARBA" id="ARBA00022989"/>
    </source>
</evidence>
<evidence type="ECO:0000313" key="11">
    <source>
        <dbReference type="Proteomes" id="UP000297948"/>
    </source>
</evidence>
<keyword evidence="5 8" id="KW-1133">Transmembrane helix</keyword>
<dbReference type="EMBL" id="SRID01000118">
    <property type="protein sequence ID" value="TGB08739.1"/>
    <property type="molecule type" value="Genomic_DNA"/>
</dbReference>
<feature type="compositionally biased region" description="Low complexity" evidence="7">
    <location>
        <begin position="1"/>
        <end position="21"/>
    </location>
</feature>
<feature type="transmembrane region" description="Helical" evidence="8">
    <location>
        <begin position="602"/>
        <end position="628"/>
    </location>
</feature>
<evidence type="ECO:0000313" key="10">
    <source>
        <dbReference type="EMBL" id="TGB08739.1"/>
    </source>
</evidence>
<dbReference type="InterPro" id="IPR004869">
    <property type="entry name" value="MMPL_dom"/>
</dbReference>
<dbReference type="PANTHER" id="PTHR33406:SF11">
    <property type="entry name" value="MEMBRANE PROTEIN SCO6666-RELATED"/>
    <property type="match status" value="1"/>
</dbReference>
<evidence type="ECO:0000256" key="7">
    <source>
        <dbReference type="SAM" id="MobiDB-lite"/>
    </source>
</evidence>
<dbReference type="AlphaFoldDB" id="A0A4Z0HCN1"/>